<protein>
    <submittedName>
        <fullName evidence="15">Cytochrome P450</fullName>
    </submittedName>
</protein>
<comment type="caution">
    <text evidence="15">The sequence shown here is derived from an EMBL/GenBank/DDBJ whole genome shotgun (WGS) entry which is preliminary data.</text>
</comment>
<comment type="pathway">
    <text evidence="3">Secondary metabolite biosynthesis.</text>
</comment>
<evidence type="ECO:0000256" key="7">
    <source>
        <dbReference type="ARBA" id="ARBA00022723"/>
    </source>
</evidence>
<dbReference type="InterPro" id="IPR001128">
    <property type="entry name" value="Cyt_P450"/>
</dbReference>
<evidence type="ECO:0000256" key="4">
    <source>
        <dbReference type="ARBA" id="ARBA00010617"/>
    </source>
</evidence>
<evidence type="ECO:0000313" key="15">
    <source>
        <dbReference type="EMBL" id="GJE97912.1"/>
    </source>
</evidence>
<evidence type="ECO:0000313" key="16">
    <source>
        <dbReference type="Proteomes" id="UP000703269"/>
    </source>
</evidence>
<dbReference type="GO" id="GO:0020037">
    <property type="term" value="F:heme binding"/>
    <property type="evidence" value="ECO:0007669"/>
    <property type="project" value="InterPro"/>
</dbReference>
<dbReference type="PRINTS" id="PR00385">
    <property type="entry name" value="P450"/>
</dbReference>
<dbReference type="Gene3D" id="1.10.630.10">
    <property type="entry name" value="Cytochrome P450"/>
    <property type="match status" value="1"/>
</dbReference>
<gene>
    <name evidence="15" type="ORF">PsYK624_141340</name>
</gene>
<dbReference type="PANTHER" id="PTHR46300:SF7">
    <property type="entry name" value="P450, PUTATIVE (EUROFUNG)-RELATED"/>
    <property type="match status" value="1"/>
</dbReference>
<dbReference type="PROSITE" id="PS00086">
    <property type="entry name" value="CYTOCHROME_P450"/>
    <property type="match status" value="1"/>
</dbReference>
<keyword evidence="5 13" id="KW-0349">Heme</keyword>
<keyword evidence="11 14" id="KW-0503">Monooxygenase</keyword>
<evidence type="ECO:0000256" key="10">
    <source>
        <dbReference type="ARBA" id="ARBA00023004"/>
    </source>
</evidence>
<evidence type="ECO:0000256" key="6">
    <source>
        <dbReference type="ARBA" id="ARBA00022692"/>
    </source>
</evidence>
<dbReference type="EMBL" id="BPQB01000079">
    <property type="protein sequence ID" value="GJE97912.1"/>
    <property type="molecule type" value="Genomic_DNA"/>
</dbReference>
<dbReference type="GO" id="GO:0016705">
    <property type="term" value="F:oxidoreductase activity, acting on paired donors, with incorporation or reduction of molecular oxygen"/>
    <property type="evidence" value="ECO:0007669"/>
    <property type="project" value="InterPro"/>
</dbReference>
<proteinExistence type="inferred from homology"/>
<accession>A0A9P3GM10</accession>
<evidence type="ECO:0000256" key="8">
    <source>
        <dbReference type="ARBA" id="ARBA00022989"/>
    </source>
</evidence>
<dbReference type="PRINTS" id="PR00463">
    <property type="entry name" value="EP450I"/>
</dbReference>
<keyword evidence="6" id="KW-0812">Transmembrane</keyword>
<dbReference type="InterPro" id="IPR050364">
    <property type="entry name" value="Cytochrome_P450_fung"/>
</dbReference>
<dbReference type="CDD" id="cd11065">
    <property type="entry name" value="CYP64-like"/>
    <property type="match status" value="1"/>
</dbReference>
<comment type="subcellular location">
    <subcellularLocation>
        <location evidence="2">Membrane</location>
        <topology evidence="2">Single-pass membrane protein</topology>
    </subcellularLocation>
</comment>
<evidence type="ECO:0000256" key="2">
    <source>
        <dbReference type="ARBA" id="ARBA00004167"/>
    </source>
</evidence>
<keyword evidence="9 14" id="KW-0560">Oxidoreductase</keyword>
<comment type="cofactor">
    <cofactor evidence="1 13">
        <name>heme</name>
        <dbReference type="ChEBI" id="CHEBI:30413"/>
    </cofactor>
</comment>
<reference evidence="15 16" key="1">
    <citation type="submission" date="2021-08" db="EMBL/GenBank/DDBJ databases">
        <title>Draft Genome Sequence of Phanerochaete sordida strain YK-624.</title>
        <authorList>
            <person name="Mori T."/>
            <person name="Dohra H."/>
            <person name="Suzuki T."/>
            <person name="Kawagishi H."/>
            <person name="Hirai H."/>
        </authorList>
    </citation>
    <scope>NUCLEOTIDE SEQUENCE [LARGE SCALE GENOMIC DNA]</scope>
    <source>
        <strain evidence="15 16">YK-624</strain>
    </source>
</reference>
<comment type="similarity">
    <text evidence="4 14">Belongs to the cytochrome P450 family.</text>
</comment>
<dbReference type="AlphaFoldDB" id="A0A9P3GM10"/>
<evidence type="ECO:0000256" key="9">
    <source>
        <dbReference type="ARBA" id="ARBA00023002"/>
    </source>
</evidence>
<dbReference type="SUPFAM" id="SSF48264">
    <property type="entry name" value="Cytochrome P450"/>
    <property type="match status" value="1"/>
</dbReference>
<name>A0A9P3GM10_9APHY</name>
<dbReference type="PANTHER" id="PTHR46300">
    <property type="entry name" value="P450, PUTATIVE (EUROFUNG)-RELATED-RELATED"/>
    <property type="match status" value="1"/>
</dbReference>
<evidence type="ECO:0000256" key="13">
    <source>
        <dbReference type="PIRSR" id="PIRSR602401-1"/>
    </source>
</evidence>
<dbReference type="GO" id="GO:0016020">
    <property type="term" value="C:membrane"/>
    <property type="evidence" value="ECO:0007669"/>
    <property type="project" value="UniProtKB-SubCell"/>
</dbReference>
<dbReference type="InterPro" id="IPR002401">
    <property type="entry name" value="Cyt_P450_E_grp-I"/>
</dbReference>
<dbReference type="GO" id="GO:0004497">
    <property type="term" value="F:monooxygenase activity"/>
    <property type="evidence" value="ECO:0007669"/>
    <property type="project" value="UniProtKB-KW"/>
</dbReference>
<sequence>MGILLLGGLVAALIFLSRRYFRRRRLHYPPGPKGLPFIGNVLDIPRGGRGWLTYERWGREHDSDIISLRIFGISIIILNSAKATYELLGRRSSIYSDRQRLAMLHDFVGWDKSLVFAGYGEDWREHHRVFHEAFQGRAIREYHPKMSKEAKKLLPRLLTTDDFRQTLRTTTAAVILGVTFGMDIKDHSDSYVVLAEKAIRSIVAVALPGTYMVDYMPLMRWIPSWAPGGEFKREAAEWSALVSDMFTTPLELVKTALRAGTASPCVAATLLDRLDERKDKSEHERYIRNVTGTAYVAAADTTPSALGTFMLAMVMNPAIQRAAQEQIDRVVGQNSLPEFADREHLPYINAILYEVLRWRPVAPLGIPHKLTVDDDYQGYHIPAGSIVVGNTWAILHDSDRFPDPDTFDPTRWLTPDGKLSDNWQDAMTAFGYGRRMCPGRNFAMESMWINMAHILAVYDIEKPVDEYGRPIEPSGEYTSGLLTYPVPFKVVFKPRSAAAFNLIQADLDD</sequence>
<dbReference type="OrthoDB" id="2789670at2759"/>
<feature type="binding site" description="axial binding residue" evidence="13">
    <location>
        <position position="437"/>
    </location>
    <ligand>
        <name>heme</name>
        <dbReference type="ChEBI" id="CHEBI:30413"/>
    </ligand>
    <ligandPart>
        <name>Fe</name>
        <dbReference type="ChEBI" id="CHEBI:18248"/>
    </ligandPart>
</feature>
<dbReference type="InterPro" id="IPR017972">
    <property type="entry name" value="Cyt_P450_CS"/>
</dbReference>
<dbReference type="GO" id="GO:0005506">
    <property type="term" value="F:iron ion binding"/>
    <property type="evidence" value="ECO:0007669"/>
    <property type="project" value="InterPro"/>
</dbReference>
<evidence type="ECO:0000256" key="1">
    <source>
        <dbReference type="ARBA" id="ARBA00001971"/>
    </source>
</evidence>
<evidence type="ECO:0000256" key="12">
    <source>
        <dbReference type="ARBA" id="ARBA00023136"/>
    </source>
</evidence>
<evidence type="ECO:0000256" key="14">
    <source>
        <dbReference type="RuleBase" id="RU000461"/>
    </source>
</evidence>
<evidence type="ECO:0000256" key="11">
    <source>
        <dbReference type="ARBA" id="ARBA00023033"/>
    </source>
</evidence>
<evidence type="ECO:0000256" key="5">
    <source>
        <dbReference type="ARBA" id="ARBA00022617"/>
    </source>
</evidence>
<keyword evidence="16" id="KW-1185">Reference proteome</keyword>
<evidence type="ECO:0000256" key="3">
    <source>
        <dbReference type="ARBA" id="ARBA00005179"/>
    </source>
</evidence>
<organism evidence="15 16">
    <name type="scientific">Phanerochaete sordida</name>
    <dbReference type="NCBI Taxonomy" id="48140"/>
    <lineage>
        <taxon>Eukaryota</taxon>
        <taxon>Fungi</taxon>
        <taxon>Dikarya</taxon>
        <taxon>Basidiomycota</taxon>
        <taxon>Agaricomycotina</taxon>
        <taxon>Agaricomycetes</taxon>
        <taxon>Polyporales</taxon>
        <taxon>Phanerochaetaceae</taxon>
        <taxon>Phanerochaete</taxon>
    </lineage>
</organism>
<dbReference type="InterPro" id="IPR036396">
    <property type="entry name" value="Cyt_P450_sf"/>
</dbReference>
<dbReference type="Proteomes" id="UP000703269">
    <property type="component" value="Unassembled WGS sequence"/>
</dbReference>
<keyword evidence="12" id="KW-0472">Membrane</keyword>
<keyword evidence="8" id="KW-1133">Transmembrane helix</keyword>
<dbReference type="Pfam" id="PF00067">
    <property type="entry name" value="p450"/>
    <property type="match status" value="1"/>
</dbReference>
<keyword evidence="10 13" id="KW-0408">Iron</keyword>
<keyword evidence="7 13" id="KW-0479">Metal-binding</keyword>